<accession>R4YMX5</accession>
<evidence type="ECO:0000259" key="2">
    <source>
        <dbReference type="Pfam" id="PF07726"/>
    </source>
</evidence>
<keyword evidence="1" id="KW-0812">Transmembrane</keyword>
<dbReference type="Proteomes" id="UP000032749">
    <property type="component" value="Chromosome"/>
</dbReference>
<evidence type="ECO:0000256" key="1">
    <source>
        <dbReference type="SAM" id="Phobius"/>
    </source>
</evidence>
<dbReference type="PATRIC" id="fig|698738.3.peg.2013"/>
<dbReference type="GO" id="GO:0016887">
    <property type="term" value="F:ATP hydrolysis activity"/>
    <property type="evidence" value="ECO:0007669"/>
    <property type="project" value="InterPro"/>
</dbReference>
<feature type="domain" description="ATPase AAA-3" evidence="2">
    <location>
        <begin position="92"/>
        <end position="229"/>
    </location>
</feature>
<evidence type="ECO:0000313" key="5">
    <source>
        <dbReference type="Proteomes" id="UP000032749"/>
    </source>
</evidence>
<dbReference type="InterPro" id="IPR027417">
    <property type="entry name" value="P-loop_NTPase"/>
</dbReference>
<dbReference type="Pfam" id="PF07726">
    <property type="entry name" value="AAA_3"/>
    <property type="match status" value="1"/>
</dbReference>
<keyword evidence="1" id="KW-1133">Transmembrane helix</keyword>
<dbReference type="CDD" id="cd00009">
    <property type="entry name" value="AAA"/>
    <property type="match status" value="1"/>
</dbReference>
<sequence length="367" mass="40496">MWLTAHFVYSFLLYVGLTFSLLRNLATFVDSLFRIYNEPNRMSSLFIKSTSELTKSSTKKTVQSLLDVLNNVILGKEPQIKLAIACLLAKGHLLIEDLPGMGKTTLSHALAKALGLGYSRIQFTSDILPADILGVSIFEKEASISGEQQGTFRFHPGPIFSQLVLADEINRATPKAQSALLEAMEEGQVTIEGETRQLPSPFFVIATQNPISQSGTFPLPESQLDRFLMRISIGYPDAKSEMELLTGVDRRQLADQLKQVIELDELKALQQKVEGVHASSTVLEYIQRIIHFTRYEGGFSYGLSPRGGLGLLRAAKAWALLHGREHLIPEDVQAVLSSVIDHRLADAAQQGEHGVSSQILQRIAVLS</sequence>
<dbReference type="PIRSF" id="PIRSF002849">
    <property type="entry name" value="AAA_ATPase_chaperone_MoxR_prd"/>
    <property type="match status" value="1"/>
</dbReference>
<dbReference type="KEGG" id="oai:OLEAN_C19440"/>
<dbReference type="SUPFAM" id="SSF52540">
    <property type="entry name" value="P-loop containing nucleoside triphosphate hydrolases"/>
    <property type="match status" value="1"/>
</dbReference>
<organism evidence="4 5">
    <name type="scientific">Oleispira antarctica RB-8</name>
    <dbReference type="NCBI Taxonomy" id="698738"/>
    <lineage>
        <taxon>Bacteria</taxon>
        <taxon>Pseudomonadati</taxon>
        <taxon>Pseudomonadota</taxon>
        <taxon>Gammaproteobacteria</taxon>
        <taxon>Oceanospirillales</taxon>
        <taxon>Oceanospirillaceae</taxon>
        <taxon>Oleispira</taxon>
    </lineage>
</organism>
<dbReference type="EMBL" id="FO203512">
    <property type="protein sequence ID" value="CCK76120.1"/>
    <property type="molecule type" value="Genomic_DNA"/>
</dbReference>
<reference evidence="4 5" key="1">
    <citation type="journal article" date="2013" name="Nat. Commun.">
        <title>Genome sequence and functional genomic analysis of the oil-degrading bacterium Oleispira antarctica.</title>
        <authorList>
            <person name="Kube M."/>
            <person name="Chernikova T.N."/>
            <person name="Al-Ramahi Y."/>
            <person name="Beloqui A."/>
            <person name="Lopez-Cortez N."/>
            <person name="Guazzaroni M.E."/>
            <person name="Heipieper H.J."/>
            <person name="Klages S."/>
            <person name="Kotsyurbenko O.R."/>
            <person name="Langer I."/>
            <person name="Nechitaylo T.Y."/>
            <person name="Lunsdorf H."/>
            <person name="Fernandez M."/>
            <person name="Juarez S."/>
            <person name="Ciordia S."/>
            <person name="Singer A."/>
            <person name="Kagan O."/>
            <person name="Egorova O."/>
            <person name="Petit P.A."/>
            <person name="Stogios P."/>
            <person name="Kim Y."/>
            <person name="Tchigvintsev A."/>
            <person name="Flick R."/>
            <person name="Denaro R."/>
            <person name="Genovese M."/>
            <person name="Albar J.P."/>
            <person name="Reva O.N."/>
            <person name="Martinez-Gomariz M."/>
            <person name="Tran H."/>
            <person name="Ferrer M."/>
            <person name="Savchenko A."/>
            <person name="Yakunin A.F."/>
            <person name="Yakimov M.M."/>
            <person name="Golyshina O.V."/>
            <person name="Reinhardt R."/>
            <person name="Golyshin P.N."/>
        </authorList>
    </citation>
    <scope>NUCLEOTIDE SEQUENCE [LARGE SCALE GENOMIC DNA]</scope>
</reference>
<dbReference type="InterPro" id="IPR011703">
    <property type="entry name" value="ATPase_AAA-3"/>
</dbReference>
<dbReference type="Gene3D" id="1.10.8.80">
    <property type="entry name" value="Magnesium chelatase subunit I, C-Terminal domain"/>
    <property type="match status" value="1"/>
</dbReference>
<evidence type="ECO:0000259" key="3">
    <source>
        <dbReference type="Pfam" id="PF17863"/>
    </source>
</evidence>
<dbReference type="Gene3D" id="3.40.50.300">
    <property type="entry name" value="P-loop containing nucleotide triphosphate hydrolases"/>
    <property type="match status" value="1"/>
</dbReference>
<dbReference type="InterPro" id="IPR041628">
    <property type="entry name" value="ChlI/MoxR_AAA_lid"/>
</dbReference>
<dbReference type="GO" id="GO:0005524">
    <property type="term" value="F:ATP binding"/>
    <property type="evidence" value="ECO:0007669"/>
    <property type="project" value="InterPro"/>
</dbReference>
<evidence type="ECO:0000313" key="4">
    <source>
        <dbReference type="EMBL" id="CCK76120.1"/>
    </source>
</evidence>
<proteinExistence type="predicted"/>
<dbReference type="STRING" id="698738.OLEAN_C19440"/>
<protein>
    <submittedName>
        <fullName evidence="4">MoxR-like ATPase</fullName>
    </submittedName>
</protein>
<keyword evidence="5" id="KW-1185">Reference proteome</keyword>
<name>R4YMX5_OLEAN</name>
<dbReference type="InterPro" id="IPR050764">
    <property type="entry name" value="CbbQ/NirQ/NorQ/GpvN"/>
</dbReference>
<feature type="transmembrane region" description="Helical" evidence="1">
    <location>
        <begin position="6"/>
        <end position="26"/>
    </location>
</feature>
<dbReference type="PANTHER" id="PTHR42759">
    <property type="entry name" value="MOXR FAMILY PROTEIN"/>
    <property type="match status" value="1"/>
</dbReference>
<dbReference type="PANTHER" id="PTHR42759:SF5">
    <property type="entry name" value="METHANOL DEHYDROGENASE REGULATOR"/>
    <property type="match status" value="1"/>
</dbReference>
<feature type="domain" description="ChlI/MoxR AAA lid" evidence="3">
    <location>
        <begin position="294"/>
        <end position="362"/>
    </location>
</feature>
<gene>
    <name evidence="4" type="ORF">OLEAN_C19440</name>
</gene>
<dbReference type="HOGENOM" id="CLU_034716_2_0_6"/>
<keyword evidence="1" id="KW-0472">Membrane</keyword>
<dbReference type="Pfam" id="PF17863">
    <property type="entry name" value="AAA_lid_2"/>
    <property type="match status" value="1"/>
</dbReference>
<dbReference type="AlphaFoldDB" id="R4YMX5"/>